<sequence>MNNSLEDLLADKSFVLWLRGEATAEQKEYWDNWLHDNPDRQLIVREAKNIINTIDNEHEVPDPYEELEKLNQAINQYESHQQLNRLISSYSNRGNQSYRTMTRHATAALLAIVVLLGGALSFFYINGTLSGSQELAKTQQTERYSTDYGEKITFRLSDGSRITLNGNSNLTFSTTEKNGLSTEVWLEGEAYFQITHLEGDKQRSFTVRTNDGTVSVLGTRFVVNTFRGETKTVLEEGKVTINNPGSSANYELSPGELARFKADDSTITIKEVNTQVYTSWIKDKLIFENTPMTEVAKRIENTFGVKVVLSTKLTHETLSGSIKSSNLNVLKEALEEVLHTNIKQKKEQLMIGTR</sequence>
<keyword evidence="1" id="KW-1133">Transmembrane helix</keyword>
<evidence type="ECO:0000313" key="5">
    <source>
        <dbReference type="Proteomes" id="UP001207337"/>
    </source>
</evidence>
<feature type="domain" description="Protein FecR C-terminal" evidence="3">
    <location>
        <begin position="284"/>
        <end position="349"/>
    </location>
</feature>
<dbReference type="RefSeq" id="WP_265787510.1">
    <property type="nucleotide sequence ID" value="NZ_BAABRS010000001.1"/>
</dbReference>
<keyword evidence="1" id="KW-0472">Membrane</keyword>
<dbReference type="Pfam" id="PF16344">
    <property type="entry name" value="FecR_C"/>
    <property type="match status" value="1"/>
</dbReference>
<name>A0ABT3PVN8_9BACT</name>
<dbReference type="PANTHER" id="PTHR30273">
    <property type="entry name" value="PERIPLASMIC SIGNAL SENSOR AND SIGMA FACTOR ACTIVATOR FECR-RELATED"/>
    <property type="match status" value="1"/>
</dbReference>
<dbReference type="Proteomes" id="UP001207337">
    <property type="component" value="Unassembled WGS sequence"/>
</dbReference>
<dbReference type="InterPro" id="IPR006860">
    <property type="entry name" value="FecR"/>
</dbReference>
<evidence type="ECO:0000259" key="2">
    <source>
        <dbReference type="Pfam" id="PF04773"/>
    </source>
</evidence>
<evidence type="ECO:0000259" key="3">
    <source>
        <dbReference type="Pfam" id="PF16344"/>
    </source>
</evidence>
<dbReference type="Gene3D" id="2.60.120.1440">
    <property type="match status" value="1"/>
</dbReference>
<gene>
    <name evidence="4" type="ORF">LQ318_03320</name>
</gene>
<feature type="transmembrane region" description="Helical" evidence="1">
    <location>
        <begin position="105"/>
        <end position="125"/>
    </location>
</feature>
<evidence type="ECO:0000313" key="4">
    <source>
        <dbReference type="EMBL" id="MCW9711926.1"/>
    </source>
</evidence>
<feature type="domain" description="FecR protein" evidence="2">
    <location>
        <begin position="143"/>
        <end position="239"/>
    </location>
</feature>
<protein>
    <submittedName>
        <fullName evidence="4">FecR domain-containing protein</fullName>
    </submittedName>
</protein>
<organism evidence="4 5">
    <name type="scientific">Fodinibius salicampi</name>
    <dbReference type="NCBI Taxonomy" id="1920655"/>
    <lineage>
        <taxon>Bacteria</taxon>
        <taxon>Pseudomonadati</taxon>
        <taxon>Balneolota</taxon>
        <taxon>Balneolia</taxon>
        <taxon>Balneolales</taxon>
        <taxon>Balneolaceae</taxon>
        <taxon>Fodinibius</taxon>
    </lineage>
</organism>
<dbReference type="Pfam" id="PF04773">
    <property type="entry name" value="FecR"/>
    <property type="match status" value="1"/>
</dbReference>
<accession>A0ABT3PVN8</accession>
<proteinExistence type="predicted"/>
<reference evidence="4 5" key="1">
    <citation type="submission" date="2021-11" db="EMBL/GenBank/DDBJ databases">
        <title>Aliifidinibius sp. nov., a new bacterium isolated from saline soil.</title>
        <authorList>
            <person name="Galisteo C."/>
            <person name="De La Haba R."/>
            <person name="Sanchez-Porro C."/>
            <person name="Ventosa A."/>
        </authorList>
    </citation>
    <scope>NUCLEOTIDE SEQUENCE [LARGE SCALE GENOMIC DNA]</scope>
    <source>
        <strain evidence="4 5">KACC 190600</strain>
    </source>
</reference>
<comment type="caution">
    <text evidence="4">The sequence shown here is derived from an EMBL/GenBank/DDBJ whole genome shotgun (WGS) entry which is preliminary data.</text>
</comment>
<evidence type="ECO:0000256" key="1">
    <source>
        <dbReference type="SAM" id="Phobius"/>
    </source>
</evidence>
<dbReference type="PIRSF" id="PIRSF018266">
    <property type="entry name" value="FecR"/>
    <property type="match status" value="1"/>
</dbReference>
<keyword evidence="1" id="KW-0812">Transmembrane</keyword>
<dbReference type="PANTHER" id="PTHR30273:SF2">
    <property type="entry name" value="PROTEIN FECR"/>
    <property type="match status" value="1"/>
</dbReference>
<dbReference type="InterPro" id="IPR012373">
    <property type="entry name" value="Ferrdict_sens_TM"/>
</dbReference>
<dbReference type="EMBL" id="JAJNDC010000001">
    <property type="protein sequence ID" value="MCW9711926.1"/>
    <property type="molecule type" value="Genomic_DNA"/>
</dbReference>
<keyword evidence="5" id="KW-1185">Reference proteome</keyword>
<dbReference type="Gene3D" id="3.55.50.30">
    <property type="match status" value="1"/>
</dbReference>
<dbReference type="InterPro" id="IPR032508">
    <property type="entry name" value="FecR_C"/>
</dbReference>